<protein>
    <submittedName>
        <fullName evidence="2">Zinc ribbon domain-containing protein</fullName>
    </submittedName>
</protein>
<keyword evidence="1" id="KW-1133">Transmembrane helix</keyword>
<organism evidence="2 3">
    <name type="scientific">Rhizobium terricola</name>
    <dbReference type="NCBI Taxonomy" id="2728849"/>
    <lineage>
        <taxon>Bacteria</taxon>
        <taxon>Pseudomonadati</taxon>
        <taxon>Pseudomonadota</taxon>
        <taxon>Alphaproteobacteria</taxon>
        <taxon>Hyphomicrobiales</taxon>
        <taxon>Rhizobiaceae</taxon>
        <taxon>Rhizobium/Agrobacterium group</taxon>
        <taxon>Rhizobium</taxon>
    </lineage>
</organism>
<dbReference type="Proteomes" id="UP000541470">
    <property type="component" value="Unassembled WGS sequence"/>
</dbReference>
<evidence type="ECO:0000313" key="3">
    <source>
        <dbReference type="Proteomes" id="UP000541470"/>
    </source>
</evidence>
<keyword evidence="1" id="KW-0472">Membrane</keyword>
<evidence type="ECO:0000256" key="1">
    <source>
        <dbReference type="SAM" id="Phobius"/>
    </source>
</evidence>
<dbReference type="RefSeq" id="WP_169587119.1">
    <property type="nucleotide sequence ID" value="NZ_JABBGK010000001.1"/>
</dbReference>
<keyword evidence="3" id="KW-1185">Reference proteome</keyword>
<sequence length="86" mass="9379">MEVLVIAVIIGLFPAAIARSKGRSFVAWWVYGALLFIVALPHALIMKSDARAIEASALANGMKKCPHCAELIKSEAKICRYCHNPL</sequence>
<dbReference type="EMBL" id="JABBGK010000001">
    <property type="protein sequence ID" value="NML73086.1"/>
    <property type="molecule type" value="Genomic_DNA"/>
</dbReference>
<comment type="caution">
    <text evidence="2">The sequence shown here is derived from an EMBL/GenBank/DDBJ whole genome shotgun (WGS) entry which is preliminary data.</text>
</comment>
<name>A0A7Y0AT77_9HYPH</name>
<proteinExistence type="predicted"/>
<gene>
    <name evidence="2" type="ORF">HHL25_02995</name>
</gene>
<keyword evidence="1" id="KW-0812">Transmembrane</keyword>
<evidence type="ECO:0000313" key="2">
    <source>
        <dbReference type="EMBL" id="NML73086.1"/>
    </source>
</evidence>
<feature type="transmembrane region" description="Helical" evidence="1">
    <location>
        <begin position="28"/>
        <end position="46"/>
    </location>
</feature>
<dbReference type="AlphaFoldDB" id="A0A7Y0AT77"/>
<accession>A0A7Y0AT77</accession>
<reference evidence="2 3" key="1">
    <citation type="submission" date="2020-04" db="EMBL/GenBank/DDBJ databases">
        <title>Rhizobium sp. S-51 isolated from soil.</title>
        <authorList>
            <person name="Dahal R.H."/>
        </authorList>
    </citation>
    <scope>NUCLEOTIDE SEQUENCE [LARGE SCALE GENOMIC DNA]</scope>
    <source>
        <strain evidence="2 3">S-51</strain>
    </source>
</reference>